<name>A0A6P1Q7M1_9GAMM</name>
<evidence type="ECO:0000313" key="2">
    <source>
        <dbReference type="Proteomes" id="UP000464053"/>
    </source>
</evidence>
<dbReference type="EMBL" id="CP028272">
    <property type="protein sequence ID" value="QHM74079.1"/>
    <property type="molecule type" value="Genomic_DNA"/>
</dbReference>
<dbReference type="RefSeq" id="WP_160623818.1">
    <property type="nucleotide sequence ID" value="NZ_CP028272.1"/>
</dbReference>
<geneLocation type="plasmid" evidence="1 2">
    <name>unnamed1</name>
</geneLocation>
<keyword evidence="1" id="KW-0614">Plasmid</keyword>
<keyword evidence="2" id="KW-1185">Reference proteome</keyword>
<evidence type="ECO:0000313" key="1">
    <source>
        <dbReference type="EMBL" id="QHM74079.1"/>
    </source>
</evidence>
<protein>
    <submittedName>
        <fullName evidence="1">Uncharacterized protein</fullName>
    </submittedName>
</protein>
<accession>A0A6P1Q7M1</accession>
<sequence length="187" mass="21394">MPHIRRRLKKFGVLPGDDVTTVNFEKTSRYNLYRLNGKLVNLGFLAEKNHVSVNFLRMKFKALDVVPGDDISGLELSDKYAGKIVYRFKYHGRDINLQEIAQKFDIKVTLARKKIHRMGITNGADITHIDFSPERKRNKFILNGNVVTVKDLAALLDVTTAVIYAKIKKHNILPGDDVTEFFNSKTF</sequence>
<gene>
    <name evidence="1" type="ORF">C7M51_04440</name>
</gene>
<dbReference type="KEGG" id="mint:C7M51_04440"/>
<proteinExistence type="predicted"/>
<dbReference type="AlphaFoldDB" id="A0A6P1Q7M1"/>
<dbReference type="Proteomes" id="UP000464053">
    <property type="component" value="Plasmid unnamed1"/>
</dbReference>
<organism evidence="1 2">
    <name type="scientific">Mixta intestinalis</name>
    <dbReference type="NCBI Taxonomy" id="1615494"/>
    <lineage>
        <taxon>Bacteria</taxon>
        <taxon>Pseudomonadati</taxon>
        <taxon>Pseudomonadota</taxon>
        <taxon>Gammaproteobacteria</taxon>
        <taxon>Enterobacterales</taxon>
        <taxon>Erwiniaceae</taxon>
        <taxon>Mixta</taxon>
    </lineage>
</organism>
<reference evidence="1 2" key="1">
    <citation type="submission" date="2018-03" db="EMBL/GenBank/DDBJ databases">
        <title>Pantoea intestinalis SRCM103226 isolated form the mealworm.</title>
        <authorList>
            <person name="Jeong D.-Y."/>
            <person name="Kim J.W."/>
        </authorList>
    </citation>
    <scope>NUCLEOTIDE SEQUENCE [LARGE SCALE GENOMIC DNA]</scope>
    <source>
        <strain evidence="1 2">SRCM103226</strain>
        <plasmid evidence="1 2">unnamed1</plasmid>
    </source>
</reference>